<dbReference type="GO" id="GO:0016020">
    <property type="term" value="C:membrane"/>
    <property type="evidence" value="ECO:0007669"/>
    <property type="project" value="UniProtKB-SubCell"/>
</dbReference>
<dbReference type="InterPro" id="IPR018108">
    <property type="entry name" value="MCP_transmembrane"/>
</dbReference>
<dbReference type="SUPFAM" id="SSF103506">
    <property type="entry name" value="Mitochondrial carrier"/>
    <property type="match status" value="1"/>
</dbReference>
<evidence type="ECO:0000256" key="1">
    <source>
        <dbReference type="ARBA" id="ARBA00004141"/>
    </source>
</evidence>
<evidence type="ECO:0000256" key="6">
    <source>
        <dbReference type="RuleBase" id="RU000488"/>
    </source>
</evidence>
<dbReference type="AlphaFoldDB" id="E9B595"/>
<sequence length="358" mass="39574">MIKADGGWKAFWRGNTINCFKAGPEFAIVFSIRRYLSSLYEDGVEREKARKKILLARWKAMDERSASINCRGQETRELMKRDTEEPRARTGETGFQSIIDGTHSTCRAGHSAVVLPVSPATSVTQTLTSNEVRQRERAISVEASILTPPFHRLGCISTLPQLAVNCTIGALAGLGAQGILYPLEVVKTRVVVSRSNEYKGGVAEIVRVAYRKGGVMEFYRGFVPNMVGIVVYRGLEMGLYSSAQQSIMIYRMQVKKMKRHEASLNAAEVGVVGMFSSTVAQTVSYPLNVIRTRLQTQGTNGRAKKYSGMVDCMVKMIRNKGVTSLFSGLTANYLKAVPASACTFVVFEWAQRLLVDDD</sequence>
<comment type="similarity">
    <text evidence="6">Belongs to the mitochondrial carrier (TC 2.A.29) family.</text>
</comment>
<evidence type="ECO:0000313" key="7">
    <source>
        <dbReference type="EMBL" id="CBZ30415.1"/>
    </source>
</evidence>
<dbReference type="PANTHER" id="PTHR24089">
    <property type="entry name" value="SOLUTE CARRIER FAMILY 25"/>
    <property type="match status" value="1"/>
</dbReference>
<dbReference type="OrthoDB" id="270584at2759"/>
<dbReference type="EMBL" id="FR799586">
    <property type="protein sequence ID" value="CBZ30415.1"/>
    <property type="molecule type" value="Genomic_DNA"/>
</dbReference>
<comment type="subcellular location">
    <subcellularLocation>
        <location evidence="1">Membrane</location>
        <topology evidence="1">Multi-pass membrane protein</topology>
    </subcellularLocation>
</comment>
<dbReference type="GeneID" id="13452470"/>
<gene>
    <name evidence="7" type="ORF">LMXM_33_3060</name>
</gene>
<protein>
    <submittedName>
        <fullName evidence="7">Mitochondrial carrier protein-like protein</fullName>
    </submittedName>
</protein>
<reference evidence="7 8" key="1">
    <citation type="journal article" date="2011" name="Genome Res.">
        <title>Chromosome and gene copy number variation allow major structural change between species and strains of Leishmania.</title>
        <authorList>
            <person name="Rogers M.B."/>
            <person name="Hilley J.D."/>
            <person name="Dickens N.J."/>
            <person name="Wilkes J."/>
            <person name="Bates P.A."/>
            <person name="Depledge D.P."/>
            <person name="Harris D."/>
            <person name="Her Y."/>
            <person name="Herzyk P."/>
            <person name="Imamura H."/>
            <person name="Otto T.D."/>
            <person name="Sanders M."/>
            <person name="Seeger K."/>
            <person name="Dujardin J.C."/>
            <person name="Berriman M."/>
            <person name="Smith D.F."/>
            <person name="Hertz-Fowler C."/>
            <person name="Mottram J.C."/>
        </authorList>
    </citation>
    <scope>NUCLEOTIDE SEQUENCE [LARGE SCALE GENOMIC DNA]</scope>
    <source>
        <strain evidence="7 8">MHOM/GT/2001/U1103</strain>
    </source>
</reference>
<dbReference type="Gene3D" id="1.50.40.10">
    <property type="entry name" value="Mitochondrial carrier domain"/>
    <property type="match status" value="1"/>
</dbReference>
<dbReference type="KEGG" id="lmi:LMXM_33_3060"/>
<keyword evidence="6" id="KW-0813">Transport</keyword>
<feature type="repeat" description="Solcar" evidence="5">
    <location>
        <begin position="264"/>
        <end position="353"/>
    </location>
</feature>
<evidence type="ECO:0000256" key="5">
    <source>
        <dbReference type="PROSITE-ProRule" id="PRU00282"/>
    </source>
</evidence>
<accession>E9B595</accession>
<dbReference type="InterPro" id="IPR023395">
    <property type="entry name" value="MCP_dom_sf"/>
</dbReference>
<dbReference type="PhylomeDB" id="E9B595"/>
<keyword evidence="4 5" id="KW-0472">Membrane</keyword>
<keyword evidence="2 5" id="KW-0812">Transmembrane</keyword>
<dbReference type="VEuPathDB" id="TriTrypDB:LmxM.33.3060"/>
<dbReference type="OMA" id="INCFKAG"/>
<dbReference type="RefSeq" id="XP_003878862.1">
    <property type="nucleotide sequence ID" value="XM_003878813.1"/>
</dbReference>
<proteinExistence type="inferred from homology"/>
<dbReference type="PROSITE" id="PS50920">
    <property type="entry name" value="SOLCAR"/>
    <property type="match status" value="2"/>
</dbReference>
<name>E9B595_LEIMU</name>
<dbReference type="Pfam" id="PF00153">
    <property type="entry name" value="Mito_carr"/>
    <property type="match status" value="2"/>
</dbReference>
<keyword evidence="8" id="KW-1185">Reference proteome</keyword>
<evidence type="ECO:0000256" key="3">
    <source>
        <dbReference type="ARBA" id="ARBA00022737"/>
    </source>
</evidence>
<dbReference type="Proteomes" id="UP000007259">
    <property type="component" value="Chromosome 33"/>
</dbReference>
<evidence type="ECO:0000256" key="4">
    <source>
        <dbReference type="ARBA" id="ARBA00023136"/>
    </source>
</evidence>
<organism evidence="7 8">
    <name type="scientific">Leishmania mexicana (strain MHOM/GT/2001/U1103)</name>
    <dbReference type="NCBI Taxonomy" id="929439"/>
    <lineage>
        <taxon>Eukaryota</taxon>
        <taxon>Discoba</taxon>
        <taxon>Euglenozoa</taxon>
        <taxon>Kinetoplastea</taxon>
        <taxon>Metakinetoplastina</taxon>
        <taxon>Trypanosomatida</taxon>
        <taxon>Trypanosomatidae</taxon>
        <taxon>Leishmaniinae</taxon>
        <taxon>Leishmania</taxon>
    </lineage>
</organism>
<feature type="repeat" description="Solcar" evidence="5">
    <location>
        <begin position="160"/>
        <end position="246"/>
    </location>
</feature>
<evidence type="ECO:0000256" key="2">
    <source>
        <dbReference type="ARBA" id="ARBA00022692"/>
    </source>
</evidence>
<keyword evidence="3" id="KW-0677">Repeat</keyword>
<evidence type="ECO:0000313" key="8">
    <source>
        <dbReference type="Proteomes" id="UP000007259"/>
    </source>
</evidence>